<comment type="similarity">
    <text evidence="5">Belongs to the WD repeat PROPPIN family.</text>
</comment>
<dbReference type="InterPro" id="IPR015943">
    <property type="entry name" value="WD40/YVTN_repeat-like_dom_sf"/>
</dbReference>
<evidence type="ECO:0000256" key="6">
    <source>
        <dbReference type="ARBA" id="ARBA00032437"/>
    </source>
</evidence>
<comment type="caution">
    <text evidence="10">The sequence shown here is derived from an EMBL/GenBank/DDBJ whole genome shotgun (WGS) entry which is preliminary data.</text>
</comment>
<dbReference type="PANTHER" id="PTHR11227">
    <property type="entry name" value="WD-REPEAT PROTEIN INTERACTING WITH PHOSPHOINOSIDES WIPI -RELATED"/>
    <property type="match status" value="1"/>
</dbReference>
<evidence type="ECO:0000256" key="3">
    <source>
        <dbReference type="ARBA" id="ARBA00022737"/>
    </source>
</evidence>
<feature type="region of interest" description="Disordered" evidence="8">
    <location>
        <begin position="532"/>
        <end position="605"/>
    </location>
</feature>
<dbReference type="SUPFAM" id="SSF50978">
    <property type="entry name" value="WD40 repeat-like"/>
    <property type="match status" value="1"/>
</dbReference>
<protein>
    <recommendedName>
        <fullName evidence="1">Guided entry of tail-anchored proteins factor 1</fullName>
    </recommendedName>
    <alternativeName>
        <fullName evidence="6">Tail-anchored protein insertion receptor WRB</fullName>
    </alternativeName>
    <alternativeName>
        <fullName evidence="7">Tryptophan-rich basic protein</fullName>
    </alternativeName>
</protein>
<dbReference type="Gene3D" id="1.10.287.660">
    <property type="entry name" value="Helix hairpin bin"/>
    <property type="match status" value="1"/>
</dbReference>
<feature type="transmembrane region" description="Helical" evidence="9">
    <location>
        <begin position="20"/>
        <end position="39"/>
    </location>
</feature>
<dbReference type="SMART" id="SM00320">
    <property type="entry name" value="WD40"/>
    <property type="match status" value="2"/>
</dbReference>
<keyword evidence="11" id="KW-1185">Reference proteome</keyword>
<keyword evidence="4" id="KW-0072">Autophagy</keyword>
<evidence type="ECO:0000313" key="10">
    <source>
        <dbReference type="EMBL" id="KAK0412505.1"/>
    </source>
</evidence>
<organism evidence="10 11">
    <name type="scientific">Steinernema hermaphroditum</name>
    <dbReference type="NCBI Taxonomy" id="289476"/>
    <lineage>
        <taxon>Eukaryota</taxon>
        <taxon>Metazoa</taxon>
        <taxon>Ecdysozoa</taxon>
        <taxon>Nematoda</taxon>
        <taxon>Chromadorea</taxon>
        <taxon>Rhabditida</taxon>
        <taxon>Tylenchina</taxon>
        <taxon>Panagrolaimomorpha</taxon>
        <taxon>Strongyloidoidea</taxon>
        <taxon>Steinernematidae</taxon>
        <taxon>Steinernema</taxon>
    </lineage>
</organism>
<keyword evidence="3" id="KW-0677">Repeat</keyword>
<feature type="compositionally biased region" description="Basic residues" evidence="8">
    <location>
        <begin position="571"/>
        <end position="580"/>
    </location>
</feature>
<dbReference type="GO" id="GO:0006914">
    <property type="term" value="P:autophagy"/>
    <property type="evidence" value="ECO:0007669"/>
    <property type="project" value="UniProtKB-KW"/>
</dbReference>
<dbReference type="Pfam" id="PF21032">
    <property type="entry name" value="PROPPIN"/>
    <property type="match status" value="1"/>
</dbReference>
<keyword evidence="9" id="KW-1133">Transmembrane helix</keyword>
<keyword evidence="9" id="KW-0812">Transmembrane</keyword>
<name>A0AA39LX34_9BILA</name>
<dbReference type="InterPro" id="IPR028945">
    <property type="entry name" value="Get1"/>
</dbReference>
<dbReference type="EMBL" id="JAUCMV010000003">
    <property type="protein sequence ID" value="KAK0412505.1"/>
    <property type="molecule type" value="Genomic_DNA"/>
</dbReference>
<dbReference type="InterPro" id="IPR048720">
    <property type="entry name" value="PROPPIN"/>
</dbReference>
<reference evidence="10" key="1">
    <citation type="submission" date="2023-06" db="EMBL/GenBank/DDBJ databases">
        <title>Genomic analysis of the entomopathogenic nematode Steinernema hermaphroditum.</title>
        <authorList>
            <person name="Schwarz E.M."/>
            <person name="Heppert J.K."/>
            <person name="Baniya A."/>
            <person name="Schwartz H.T."/>
            <person name="Tan C.-H."/>
            <person name="Antoshechkin I."/>
            <person name="Sternberg P.W."/>
            <person name="Goodrich-Blair H."/>
            <person name="Dillman A.R."/>
        </authorList>
    </citation>
    <scope>NUCLEOTIDE SEQUENCE</scope>
    <source>
        <strain evidence="10">PS9179</strain>
        <tissue evidence="10">Whole animal</tissue>
    </source>
</reference>
<evidence type="ECO:0000256" key="7">
    <source>
        <dbReference type="ARBA" id="ARBA00033006"/>
    </source>
</evidence>
<dbReference type="GO" id="GO:0071816">
    <property type="term" value="P:tail-anchored membrane protein insertion into ER membrane"/>
    <property type="evidence" value="ECO:0007669"/>
    <property type="project" value="InterPro"/>
</dbReference>
<feature type="transmembrane region" description="Helical" evidence="9">
    <location>
        <begin position="111"/>
        <end position="134"/>
    </location>
</feature>
<dbReference type="Pfam" id="PF04420">
    <property type="entry name" value="CHD5"/>
    <property type="match status" value="1"/>
</dbReference>
<dbReference type="Proteomes" id="UP001175271">
    <property type="component" value="Unassembled WGS sequence"/>
</dbReference>
<dbReference type="GO" id="GO:0005737">
    <property type="term" value="C:cytoplasm"/>
    <property type="evidence" value="ECO:0007669"/>
    <property type="project" value="UniProtKB-ARBA"/>
</dbReference>
<proteinExistence type="inferred from homology"/>
<evidence type="ECO:0000256" key="5">
    <source>
        <dbReference type="ARBA" id="ARBA00025740"/>
    </source>
</evidence>
<evidence type="ECO:0000256" key="8">
    <source>
        <dbReference type="SAM" id="MobiDB-lite"/>
    </source>
</evidence>
<dbReference type="Gene3D" id="2.130.10.10">
    <property type="entry name" value="YVTN repeat-like/Quinoprotein amine dehydrogenase"/>
    <property type="match status" value="1"/>
</dbReference>
<accession>A0AA39LX34</accession>
<keyword evidence="9" id="KW-0472">Membrane</keyword>
<evidence type="ECO:0000256" key="9">
    <source>
        <dbReference type="SAM" id="Phobius"/>
    </source>
</evidence>
<dbReference type="AlphaFoldDB" id="A0AA39LX34"/>
<evidence type="ECO:0000256" key="2">
    <source>
        <dbReference type="ARBA" id="ARBA00022574"/>
    </source>
</evidence>
<evidence type="ECO:0000313" key="11">
    <source>
        <dbReference type="Proteomes" id="UP001175271"/>
    </source>
</evidence>
<dbReference type="InterPro" id="IPR029012">
    <property type="entry name" value="Helix_hairpin_bin_sf"/>
</dbReference>
<gene>
    <name evidence="10" type="ORF">QR680_006250</name>
</gene>
<feature type="compositionally biased region" description="Basic and acidic residues" evidence="8">
    <location>
        <begin position="555"/>
        <end position="564"/>
    </location>
</feature>
<dbReference type="InterPro" id="IPR036322">
    <property type="entry name" value="WD40_repeat_dom_sf"/>
</dbReference>
<evidence type="ECO:0000256" key="4">
    <source>
        <dbReference type="ARBA" id="ARBA00023006"/>
    </source>
</evidence>
<sequence>MDAVDDVLIVRNSTKGEHVVQVLLCSVAVLVLAFGYDVLQAFFSSLERILPESQDKKEIREHMQAMDTIKKEMALLSPRDDFAKYFKRERQVKALREKLNQAKMVQSKRNVMINAFVTAISRVIVASIGLSLMYQTAHVKIYRFDSPDTCWPLCSIADFPRGLGVLFGRVDPYKDGLPTMTECHYVSFNQDATSVGIGHSTGYSLYALNGPPELSKKVYEYSEKREICIIERLFSSSLVVSVSLQDPRKVNVHHYQKNNVICTTIFPNTVLAVKLNRSRVVVCLEDSIHIHNIKDMKQLHVIRDTPPNPNGLVDLSLSDSSIIGYPVLNGSGQVNLFDGNNLTPMKGFNAHDGPIAALRFNSNGNMMATASDKGTVVRVYGVPSGQRLYEFTRGMSRCVNIYSLAFSPDSSYLCSSSNTETVHVFKLTKQDEGADSRQGEHGAGYMDMLWNYLPTVRSKSVATCRLPAVGTRSCVALKIINNQLHVLVATNEGFLFIYLFDPESPECSLVRQFRLGPDGDADNNAARQMLLEAGNDDRRGSKTSLNSAGGGDSQASKKTEKPKSATDTAAKKKTTPKQRNSKSGSERDLDVEDLDDYPPLTHKTD</sequence>
<keyword evidence="2" id="KW-0853">WD repeat</keyword>
<evidence type="ECO:0000256" key="1">
    <source>
        <dbReference type="ARBA" id="ARBA00017951"/>
    </source>
</evidence>
<dbReference type="InterPro" id="IPR001680">
    <property type="entry name" value="WD40_rpt"/>
</dbReference>